<gene>
    <name evidence="2" type="ORF">F2P81_024988</name>
</gene>
<feature type="region of interest" description="Disordered" evidence="1">
    <location>
        <begin position="19"/>
        <end position="40"/>
    </location>
</feature>
<sequence length="200" mass="22254">MKGAQCDNGAALDGHVLTGSVAGDEQEENPRSSALRPKKHPNWLTCQPGYVHPEDRIITERFGIAAIRTNTAFNLHPGDFPYMLNDKAHLTDPDIRFHLAAKVNCNSCVPERAEESHLAQWSAEIISQVAQAAGEPQISIISPEGERQRREEAEETAICPTPDSQADTNWSQNVSMRFEDDISTFFTDVAFSCRYRSLLI</sequence>
<organism evidence="2 3">
    <name type="scientific">Scophthalmus maximus</name>
    <name type="common">Turbot</name>
    <name type="synonym">Psetta maxima</name>
    <dbReference type="NCBI Taxonomy" id="52904"/>
    <lineage>
        <taxon>Eukaryota</taxon>
        <taxon>Metazoa</taxon>
        <taxon>Chordata</taxon>
        <taxon>Craniata</taxon>
        <taxon>Vertebrata</taxon>
        <taxon>Euteleostomi</taxon>
        <taxon>Actinopterygii</taxon>
        <taxon>Neopterygii</taxon>
        <taxon>Teleostei</taxon>
        <taxon>Neoteleostei</taxon>
        <taxon>Acanthomorphata</taxon>
        <taxon>Carangaria</taxon>
        <taxon>Pleuronectiformes</taxon>
        <taxon>Pleuronectoidei</taxon>
        <taxon>Scophthalmidae</taxon>
        <taxon>Scophthalmus</taxon>
    </lineage>
</organism>
<accession>A0A6A4RRT1</accession>
<evidence type="ECO:0000313" key="2">
    <source>
        <dbReference type="EMBL" id="KAF0023007.1"/>
    </source>
</evidence>
<dbReference type="Proteomes" id="UP000438429">
    <property type="component" value="Unassembled WGS sequence"/>
</dbReference>
<name>A0A6A4RRT1_SCOMX</name>
<comment type="caution">
    <text evidence="2">The sequence shown here is derived from an EMBL/GenBank/DDBJ whole genome shotgun (WGS) entry which is preliminary data.</text>
</comment>
<reference evidence="2 3" key="1">
    <citation type="submission" date="2019-06" db="EMBL/GenBank/DDBJ databases">
        <title>Draft genomes of female and male turbot (Scophthalmus maximus).</title>
        <authorList>
            <person name="Xu H."/>
            <person name="Xu X.-W."/>
            <person name="Shao C."/>
            <person name="Chen S."/>
        </authorList>
    </citation>
    <scope>NUCLEOTIDE SEQUENCE [LARGE SCALE GENOMIC DNA]</scope>
    <source>
        <strain evidence="2">Ysfricsl-2016a</strain>
        <tissue evidence="2">Blood</tissue>
    </source>
</reference>
<evidence type="ECO:0000256" key="1">
    <source>
        <dbReference type="SAM" id="MobiDB-lite"/>
    </source>
</evidence>
<proteinExistence type="predicted"/>
<dbReference type="AlphaFoldDB" id="A0A6A4RRT1"/>
<dbReference type="EMBL" id="VEVO01000023">
    <property type="protein sequence ID" value="KAF0023007.1"/>
    <property type="molecule type" value="Genomic_DNA"/>
</dbReference>
<protein>
    <submittedName>
        <fullName evidence="2">Uncharacterized protein</fullName>
    </submittedName>
</protein>
<feature type="region of interest" description="Disordered" evidence="1">
    <location>
        <begin position="144"/>
        <end position="166"/>
    </location>
</feature>
<evidence type="ECO:0000313" key="3">
    <source>
        <dbReference type="Proteomes" id="UP000438429"/>
    </source>
</evidence>